<evidence type="ECO:0000313" key="2">
    <source>
        <dbReference type="Proteomes" id="UP001524473"/>
    </source>
</evidence>
<organism evidence="1 2">
    <name type="scientific">Neglectibacter timonensis</name>
    <dbReference type="NCBI Taxonomy" id="1776382"/>
    <lineage>
        <taxon>Bacteria</taxon>
        <taxon>Bacillati</taxon>
        <taxon>Bacillota</taxon>
        <taxon>Clostridia</taxon>
        <taxon>Eubacteriales</taxon>
        <taxon>Oscillospiraceae</taxon>
        <taxon>Neglectibacter</taxon>
    </lineage>
</organism>
<protein>
    <submittedName>
        <fullName evidence="1">Uncharacterized protein</fullName>
    </submittedName>
</protein>
<keyword evidence="2" id="KW-1185">Reference proteome</keyword>
<dbReference type="RefSeq" id="WP_256191738.1">
    <property type="nucleotide sequence ID" value="NZ_CAJKKG010000038.1"/>
</dbReference>
<dbReference type="EMBL" id="JANFZH010000013">
    <property type="protein sequence ID" value="MCQ4839681.1"/>
    <property type="molecule type" value="Genomic_DNA"/>
</dbReference>
<dbReference type="InterPro" id="IPR010985">
    <property type="entry name" value="Ribbon_hlx_hlx"/>
</dbReference>
<evidence type="ECO:0000313" key="1">
    <source>
        <dbReference type="EMBL" id="MCQ4839681.1"/>
    </source>
</evidence>
<proteinExistence type="predicted"/>
<dbReference type="SUPFAM" id="SSF47598">
    <property type="entry name" value="Ribbon-helix-helix"/>
    <property type="match status" value="1"/>
</dbReference>
<comment type="caution">
    <text evidence="1">The sequence shown here is derived from an EMBL/GenBank/DDBJ whole genome shotgun (WGS) entry which is preliminary data.</text>
</comment>
<gene>
    <name evidence="1" type="ORF">NE695_07120</name>
</gene>
<sequence>MSHKVFCQFLWLKIKKEFGNANIPRTVRFPEPLFEQLNRAAGRNGVSFNLLVLQCCKYALENMEEAPEEN</sequence>
<name>A0ABT1RYD3_9FIRM</name>
<accession>A0ABT1RYD3</accession>
<dbReference type="Proteomes" id="UP001524473">
    <property type="component" value="Unassembled WGS sequence"/>
</dbReference>
<reference evidence="1 2" key="1">
    <citation type="submission" date="2022-06" db="EMBL/GenBank/DDBJ databases">
        <title>Isolation of gut microbiota from human fecal samples.</title>
        <authorList>
            <person name="Pamer E.G."/>
            <person name="Barat B."/>
            <person name="Waligurski E."/>
            <person name="Medina S."/>
            <person name="Paddock L."/>
            <person name="Mostad J."/>
        </authorList>
    </citation>
    <scope>NUCLEOTIDE SEQUENCE [LARGE SCALE GENOMIC DNA]</scope>
    <source>
        <strain evidence="1 2">DFI.9.73</strain>
    </source>
</reference>